<dbReference type="Gene3D" id="2.40.260.10">
    <property type="entry name" value="Sortase"/>
    <property type="match status" value="1"/>
</dbReference>
<dbReference type="InterPro" id="IPR023365">
    <property type="entry name" value="Sortase_dom-sf"/>
</dbReference>
<protein>
    <submittedName>
        <fullName evidence="3">Unannotated protein</fullName>
    </submittedName>
</protein>
<evidence type="ECO:0000256" key="2">
    <source>
        <dbReference type="SAM" id="Phobius"/>
    </source>
</evidence>
<dbReference type="GO" id="GO:0016787">
    <property type="term" value="F:hydrolase activity"/>
    <property type="evidence" value="ECO:0007669"/>
    <property type="project" value="UniProtKB-KW"/>
</dbReference>
<dbReference type="AlphaFoldDB" id="A0A6J6SD83"/>
<dbReference type="InterPro" id="IPR042003">
    <property type="entry name" value="Sortase_E"/>
</dbReference>
<evidence type="ECO:0000313" key="3">
    <source>
        <dbReference type="EMBL" id="CAB4732497.1"/>
    </source>
</evidence>
<organism evidence="3">
    <name type="scientific">freshwater metagenome</name>
    <dbReference type="NCBI Taxonomy" id="449393"/>
    <lineage>
        <taxon>unclassified sequences</taxon>
        <taxon>metagenomes</taxon>
        <taxon>ecological metagenomes</taxon>
    </lineage>
</organism>
<dbReference type="NCBIfam" id="TIGR01076">
    <property type="entry name" value="sortase_fam"/>
    <property type="match status" value="1"/>
</dbReference>
<gene>
    <name evidence="3" type="ORF">UFOPK2766_00410</name>
</gene>
<dbReference type="NCBIfam" id="NF033747">
    <property type="entry name" value="class_E_sortase"/>
    <property type="match status" value="1"/>
</dbReference>
<feature type="transmembrane region" description="Helical" evidence="2">
    <location>
        <begin position="284"/>
        <end position="305"/>
    </location>
</feature>
<keyword evidence="1" id="KW-0378">Hydrolase</keyword>
<reference evidence="3" key="1">
    <citation type="submission" date="2020-05" db="EMBL/GenBank/DDBJ databases">
        <authorList>
            <person name="Chiriac C."/>
            <person name="Salcher M."/>
            <person name="Ghai R."/>
            <person name="Kavagutti S V."/>
        </authorList>
    </citation>
    <scope>NUCLEOTIDE SEQUENCE</scope>
</reference>
<dbReference type="CDD" id="cd05830">
    <property type="entry name" value="Sortase_E"/>
    <property type="match status" value="1"/>
</dbReference>
<sequence>MFGRILGAIGKTLIVAGLLVLGFVGYQLWGTSLAESNAQAELTKTLAGDSGVEASGGKVLVQQLAEELSAVDATTAPPTAPPPEGDPVGVITIPKIGLQRVIVEGVAKPDLKKGPGHYPGTPLPGQAGNSAIAGHRTTYGAPFNRIDELVPGDEIKVATPQGEFTYLVIPAPGQTTQAWYTVSPAQVEVLANMGDNRITLTACHPKYSAKQRIVVHGVLKTPTAAAAPVVATAPSPPTPDKASAQFDEGQAGDSKALTTSLLFGAAAAAVALAAWLLGKFLRKWPIYVLATPAILVLIWFGYVYMDRYLPTL</sequence>
<name>A0A6J6SD83_9ZZZZ</name>
<dbReference type="SUPFAM" id="SSF63817">
    <property type="entry name" value="Sortase"/>
    <property type="match status" value="1"/>
</dbReference>
<proteinExistence type="predicted"/>
<keyword evidence="2" id="KW-0472">Membrane</keyword>
<dbReference type="EMBL" id="CAEZYU010000012">
    <property type="protein sequence ID" value="CAB4732497.1"/>
    <property type="molecule type" value="Genomic_DNA"/>
</dbReference>
<dbReference type="InterPro" id="IPR005754">
    <property type="entry name" value="Sortase"/>
</dbReference>
<keyword evidence="2" id="KW-0812">Transmembrane</keyword>
<feature type="transmembrane region" description="Helical" evidence="2">
    <location>
        <begin position="256"/>
        <end position="277"/>
    </location>
</feature>
<accession>A0A6J6SD83</accession>
<feature type="transmembrane region" description="Helical" evidence="2">
    <location>
        <begin position="12"/>
        <end position="29"/>
    </location>
</feature>
<evidence type="ECO:0000256" key="1">
    <source>
        <dbReference type="ARBA" id="ARBA00022801"/>
    </source>
</evidence>
<keyword evidence="2" id="KW-1133">Transmembrane helix</keyword>
<dbReference type="Pfam" id="PF04203">
    <property type="entry name" value="Sortase"/>
    <property type="match status" value="1"/>
</dbReference>
<dbReference type="InterPro" id="IPR053465">
    <property type="entry name" value="Sortase_Class_E"/>
</dbReference>